<reference evidence="1" key="1">
    <citation type="submission" date="2023-04" db="EMBL/GenBank/DDBJ databases">
        <title>Draft Genome sequencing of Naganishia species isolated from polar environments using Oxford Nanopore Technology.</title>
        <authorList>
            <person name="Leo P."/>
            <person name="Venkateswaran K."/>
        </authorList>
    </citation>
    <scope>NUCLEOTIDE SEQUENCE</scope>
    <source>
        <strain evidence="1">MNA-CCFEE 5262</strain>
    </source>
</reference>
<evidence type="ECO:0000313" key="1">
    <source>
        <dbReference type="EMBL" id="KAJ9102213.1"/>
    </source>
</evidence>
<protein>
    <submittedName>
        <fullName evidence="1">Uncharacterized protein</fullName>
    </submittedName>
</protein>
<comment type="caution">
    <text evidence="1">The sequence shown here is derived from an EMBL/GenBank/DDBJ whole genome shotgun (WGS) entry which is preliminary data.</text>
</comment>
<dbReference type="Proteomes" id="UP001230649">
    <property type="component" value="Unassembled WGS sequence"/>
</dbReference>
<sequence length="429" mass="47296">MPNFPLYHCPCTSPLLPPSTHPSSSASLHPLASLYFCDECDAIRCDRCVQVEIASYFCPNCLFEVPNASVRAERNRTEVDRLQSHFDHYIHRLTQSLERESFFSAPRAKKSSTGGKPSFPGKARYPFRVGSPGVAGVRPTERGKTSLLGSPLHGSGRGRPVLPPVISEDPDAYRANQRWADVARRSGEGVDDSEVFDESEKQVSRETRMVQQMQEFTGDDEGFTGIEKLWDQSWAQSRTIARRAAEGGAGEGGEGDWWDGLMAAAGSREKMDKGLVPGYIYAFQLALTNPLLESISITLSPGCTSLSGLTPHPEKLFDVWFPTKVVQVGAFGETAEEIGKRQGEWVEEGESVVKVGFCVLVHEAIRPHIPTNGRKLELQFDLGLEFTYTVEEEYTPEPDVSSDKKGTKAKADRAAGGVEVQLRKVEKNV</sequence>
<proteinExistence type="predicted"/>
<name>A0ACC2VSW8_9TREE</name>
<organism evidence="1 2">
    <name type="scientific">Naganishia adeliensis</name>
    <dbReference type="NCBI Taxonomy" id="92952"/>
    <lineage>
        <taxon>Eukaryota</taxon>
        <taxon>Fungi</taxon>
        <taxon>Dikarya</taxon>
        <taxon>Basidiomycota</taxon>
        <taxon>Agaricomycotina</taxon>
        <taxon>Tremellomycetes</taxon>
        <taxon>Filobasidiales</taxon>
        <taxon>Filobasidiaceae</taxon>
        <taxon>Naganishia</taxon>
    </lineage>
</organism>
<accession>A0ACC2VSW8</accession>
<evidence type="ECO:0000313" key="2">
    <source>
        <dbReference type="Proteomes" id="UP001230649"/>
    </source>
</evidence>
<dbReference type="EMBL" id="JASBWS010000065">
    <property type="protein sequence ID" value="KAJ9102213.1"/>
    <property type="molecule type" value="Genomic_DNA"/>
</dbReference>
<gene>
    <name evidence="1" type="ORF">QFC20_005042</name>
</gene>
<keyword evidence="2" id="KW-1185">Reference proteome</keyword>